<sequence>SCGRPSGRCVACVLAVVYLLLIKVRCMSRILLSPTYCNFVTQLVLTCQVPCGEPRVRPAIAATPVWTHSSDMSVTNVVSHHSSSVRTVRAGRGVRMALKHTSPSTIKNGSQLVFDCERNPTI</sequence>
<name>A0A1B6J320_9HEMI</name>
<reference evidence="1" key="1">
    <citation type="submission" date="2015-11" db="EMBL/GenBank/DDBJ databases">
        <title>De novo transcriptome assembly of four potential Pierce s Disease insect vectors from Arizona vineyards.</title>
        <authorList>
            <person name="Tassone E.E."/>
        </authorList>
    </citation>
    <scope>NUCLEOTIDE SEQUENCE</scope>
</reference>
<organism evidence="1">
    <name type="scientific">Homalodisca liturata</name>
    <dbReference type="NCBI Taxonomy" id="320908"/>
    <lineage>
        <taxon>Eukaryota</taxon>
        <taxon>Metazoa</taxon>
        <taxon>Ecdysozoa</taxon>
        <taxon>Arthropoda</taxon>
        <taxon>Hexapoda</taxon>
        <taxon>Insecta</taxon>
        <taxon>Pterygota</taxon>
        <taxon>Neoptera</taxon>
        <taxon>Paraneoptera</taxon>
        <taxon>Hemiptera</taxon>
        <taxon>Auchenorrhyncha</taxon>
        <taxon>Membracoidea</taxon>
        <taxon>Cicadellidae</taxon>
        <taxon>Cicadellinae</taxon>
        <taxon>Proconiini</taxon>
        <taxon>Homalodisca</taxon>
    </lineage>
</organism>
<proteinExistence type="predicted"/>
<protein>
    <submittedName>
        <fullName evidence="1">Uncharacterized protein</fullName>
    </submittedName>
</protein>
<gene>
    <name evidence="1" type="ORF">g.13221</name>
</gene>
<dbReference type="AlphaFoldDB" id="A0A1B6J320"/>
<dbReference type="EMBL" id="GECU01014206">
    <property type="protein sequence ID" value="JAS93500.1"/>
    <property type="molecule type" value="Transcribed_RNA"/>
</dbReference>
<feature type="non-terminal residue" evidence="1">
    <location>
        <position position="1"/>
    </location>
</feature>
<evidence type="ECO:0000313" key="1">
    <source>
        <dbReference type="EMBL" id="JAS93500.1"/>
    </source>
</evidence>
<accession>A0A1B6J320</accession>